<evidence type="ECO:0000259" key="2">
    <source>
        <dbReference type="Pfam" id="PF25083"/>
    </source>
</evidence>
<accession>A0ABD3W6U0</accession>
<dbReference type="InterPro" id="IPR056814">
    <property type="entry name" value="GIPC1-3_GH1"/>
</dbReference>
<dbReference type="Proteomes" id="UP001634394">
    <property type="component" value="Unassembled WGS sequence"/>
</dbReference>
<dbReference type="EMBL" id="JBJQND010000008">
    <property type="protein sequence ID" value="KAL3869604.1"/>
    <property type="molecule type" value="Genomic_DNA"/>
</dbReference>
<protein>
    <recommendedName>
        <fullName evidence="2">GIPC1-3 GH1 domain-containing protein</fullName>
    </recommendedName>
</protein>
<sequence>MPLFGGKKKTKEQLTENQQNVVPGSNIDPPRPENNQTANGTPTKNEVIQRNDPQATPRPKLVFHCQLAQGSPTGIISGFSNVKELYQKIAECYDMDASDLHIFVHKITNVCESHTNIYTTDTCFSLYIHGEVRQTLLQNAFTSHFHSHR</sequence>
<dbReference type="Pfam" id="PF25083">
    <property type="entry name" value="GIPC1_GH1"/>
    <property type="match status" value="1"/>
</dbReference>
<proteinExistence type="predicted"/>
<name>A0ABD3W6U0_SINWO</name>
<comment type="caution">
    <text evidence="3">The sequence shown here is derived from an EMBL/GenBank/DDBJ whole genome shotgun (WGS) entry which is preliminary data.</text>
</comment>
<evidence type="ECO:0000313" key="3">
    <source>
        <dbReference type="EMBL" id="KAL3869604.1"/>
    </source>
</evidence>
<evidence type="ECO:0000256" key="1">
    <source>
        <dbReference type="SAM" id="MobiDB-lite"/>
    </source>
</evidence>
<feature type="compositionally biased region" description="Polar residues" evidence="1">
    <location>
        <begin position="33"/>
        <end position="54"/>
    </location>
</feature>
<dbReference type="AlphaFoldDB" id="A0ABD3W6U0"/>
<feature type="compositionally biased region" description="Basic residues" evidence="1">
    <location>
        <begin position="1"/>
        <end position="10"/>
    </location>
</feature>
<dbReference type="InterPro" id="IPR017379">
    <property type="entry name" value="GIPC1/2/3"/>
</dbReference>
<evidence type="ECO:0000313" key="4">
    <source>
        <dbReference type="Proteomes" id="UP001634394"/>
    </source>
</evidence>
<dbReference type="PANTHER" id="PTHR12259">
    <property type="entry name" value="RGS-GAIP INTERACTING PROTEIN GIPC"/>
    <property type="match status" value="1"/>
</dbReference>
<feature type="region of interest" description="Disordered" evidence="1">
    <location>
        <begin position="1"/>
        <end position="57"/>
    </location>
</feature>
<dbReference type="PANTHER" id="PTHR12259:SF1">
    <property type="entry name" value="GH21964P"/>
    <property type="match status" value="1"/>
</dbReference>
<gene>
    <name evidence="3" type="ORF">ACJMK2_042271</name>
</gene>
<organism evidence="3 4">
    <name type="scientific">Sinanodonta woodiana</name>
    <name type="common">Chinese pond mussel</name>
    <name type="synonym">Anodonta woodiana</name>
    <dbReference type="NCBI Taxonomy" id="1069815"/>
    <lineage>
        <taxon>Eukaryota</taxon>
        <taxon>Metazoa</taxon>
        <taxon>Spiralia</taxon>
        <taxon>Lophotrochozoa</taxon>
        <taxon>Mollusca</taxon>
        <taxon>Bivalvia</taxon>
        <taxon>Autobranchia</taxon>
        <taxon>Heteroconchia</taxon>
        <taxon>Palaeoheterodonta</taxon>
        <taxon>Unionida</taxon>
        <taxon>Unionoidea</taxon>
        <taxon>Unionidae</taxon>
        <taxon>Unioninae</taxon>
        <taxon>Sinanodonta</taxon>
    </lineage>
</organism>
<reference evidence="3 4" key="1">
    <citation type="submission" date="2024-11" db="EMBL/GenBank/DDBJ databases">
        <title>Chromosome-level genome assembly of the freshwater bivalve Anodonta woodiana.</title>
        <authorList>
            <person name="Chen X."/>
        </authorList>
    </citation>
    <scope>NUCLEOTIDE SEQUENCE [LARGE SCALE GENOMIC DNA]</scope>
    <source>
        <strain evidence="3">MN2024</strain>
        <tissue evidence="3">Gills</tissue>
    </source>
</reference>
<keyword evidence="4" id="KW-1185">Reference proteome</keyword>
<feature type="domain" description="GIPC1-3 GH1" evidence="2">
    <location>
        <begin position="62"/>
        <end position="100"/>
    </location>
</feature>